<comment type="caution">
    <text evidence="1">The sequence shown here is derived from an EMBL/GenBank/DDBJ whole genome shotgun (WGS) entry which is preliminary data.</text>
</comment>
<dbReference type="Proteomes" id="UP001055879">
    <property type="component" value="Linkage Group LG03"/>
</dbReference>
<dbReference type="EMBL" id="CM042049">
    <property type="protein sequence ID" value="KAI3745973.1"/>
    <property type="molecule type" value="Genomic_DNA"/>
</dbReference>
<reference evidence="2" key="1">
    <citation type="journal article" date="2022" name="Mol. Ecol. Resour.">
        <title>The genomes of chicory, endive, great burdock and yacon provide insights into Asteraceae palaeo-polyploidization history and plant inulin production.</title>
        <authorList>
            <person name="Fan W."/>
            <person name="Wang S."/>
            <person name="Wang H."/>
            <person name="Wang A."/>
            <person name="Jiang F."/>
            <person name="Liu H."/>
            <person name="Zhao H."/>
            <person name="Xu D."/>
            <person name="Zhang Y."/>
        </authorList>
    </citation>
    <scope>NUCLEOTIDE SEQUENCE [LARGE SCALE GENOMIC DNA]</scope>
    <source>
        <strain evidence="2">cv. Niubang</strain>
    </source>
</reference>
<proteinExistence type="predicted"/>
<keyword evidence="2" id="KW-1185">Reference proteome</keyword>
<protein>
    <submittedName>
        <fullName evidence="1">Uncharacterized protein</fullName>
    </submittedName>
</protein>
<name>A0ACB9DH29_ARCLA</name>
<organism evidence="1 2">
    <name type="scientific">Arctium lappa</name>
    <name type="common">Greater burdock</name>
    <name type="synonym">Lappa major</name>
    <dbReference type="NCBI Taxonomy" id="4217"/>
    <lineage>
        <taxon>Eukaryota</taxon>
        <taxon>Viridiplantae</taxon>
        <taxon>Streptophyta</taxon>
        <taxon>Embryophyta</taxon>
        <taxon>Tracheophyta</taxon>
        <taxon>Spermatophyta</taxon>
        <taxon>Magnoliopsida</taxon>
        <taxon>eudicotyledons</taxon>
        <taxon>Gunneridae</taxon>
        <taxon>Pentapetalae</taxon>
        <taxon>asterids</taxon>
        <taxon>campanulids</taxon>
        <taxon>Asterales</taxon>
        <taxon>Asteraceae</taxon>
        <taxon>Carduoideae</taxon>
        <taxon>Cardueae</taxon>
        <taxon>Arctiinae</taxon>
        <taxon>Arctium</taxon>
    </lineage>
</organism>
<accession>A0ACB9DH29</accession>
<evidence type="ECO:0000313" key="2">
    <source>
        <dbReference type="Proteomes" id="UP001055879"/>
    </source>
</evidence>
<gene>
    <name evidence="1" type="ORF">L6452_08388</name>
</gene>
<sequence length="114" mass="13055">MESMVMTIYDSLKRPTLEQDLKDMMGEFIKKMPQLFMDLGEGARATAFISTLRSEYALDVPQQAEPLGDYGPWANPTAFSHPQLRRWIGSIRFVSLFRRILQPFPGKSAIEEVD</sequence>
<reference evidence="1 2" key="2">
    <citation type="journal article" date="2022" name="Mol. Ecol. Resour.">
        <title>The genomes of chicory, endive, great burdock and yacon provide insights into Asteraceae paleo-polyploidization history and plant inulin production.</title>
        <authorList>
            <person name="Fan W."/>
            <person name="Wang S."/>
            <person name="Wang H."/>
            <person name="Wang A."/>
            <person name="Jiang F."/>
            <person name="Liu H."/>
            <person name="Zhao H."/>
            <person name="Xu D."/>
            <person name="Zhang Y."/>
        </authorList>
    </citation>
    <scope>NUCLEOTIDE SEQUENCE [LARGE SCALE GENOMIC DNA]</scope>
    <source>
        <strain evidence="2">cv. Niubang</strain>
    </source>
</reference>
<evidence type="ECO:0000313" key="1">
    <source>
        <dbReference type="EMBL" id="KAI3745973.1"/>
    </source>
</evidence>